<dbReference type="EMBL" id="CAEZXA010000094">
    <property type="protein sequence ID" value="CAB4679139.1"/>
    <property type="molecule type" value="Genomic_DNA"/>
</dbReference>
<dbReference type="EMBL" id="CAETWZ010000057">
    <property type="protein sequence ID" value="CAB4367919.1"/>
    <property type="molecule type" value="Genomic_DNA"/>
</dbReference>
<dbReference type="EMBL" id="CAEZZL010000017">
    <property type="protein sequence ID" value="CAB4756761.1"/>
    <property type="molecule type" value="Genomic_DNA"/>
</dbReference>
<evidence type="ECO:0000313" key="5">
    <source>
        <dbReference type="EMBL" id="CAB5049957.1"/>
    </source>
</evidence>
<dbReference type="EMBL" id="CAFBQH010000047">
    <property type="protein sequence ID" value="CAB5049957.1"/>
    <property type="molecule type" value="Genomic_DNA"/>
</dbReference>
<sequence length="310" mass="31877">MNSFSKSRSYSRRTAGALLLVGVLAGVTIGGGVGVIAASSTKTVTVCANKKTNVLRYAKNGKCVKKTETKVLLNQTGADGITGATGPKGDTGAAGTNGATGPKGDTGAAGTNGATGLKGDVGNSGANTNSQVKNICGENGTTACAIGLKGPGGGIVFMTPSTLGNTSGLFYEVAPSNWSSPSGDPRSIWCDNTNESLGAPSTRENTGAMDGATKTNLILSVCTSGAANIADAYTATINGVVYGDWFLPSKGELKQVYFNRENMGSFQLDRYYWSSSEFDSGKAWAQTFDGGWQNWDAKLADLLVRPVRAF</sequence>
<reference evidence="3" key="1">
    <citation type="submission" date="2020-05" db="EMBL/GenBank/DDBJ databases">
        <authorList>
            <person name="Chiriac C."/>
            <person name="Salcher M."/>
            <person name="Ghai R."/>
            <person name="Kavagutti S V."/>
        </authorList>
    </citation>
    <scope>NUCLEOTIDE SEQUENCE</scope>
</reference>
<proteinExistence type="predicted"/>
<dbReference type="AlphaFoldDB" id="A0A6J6MZ86"/>
<evidence type="ECO:0000256" key="1">
    <source>
        <dbReference type="SAM" id="MobiDB-lite"/>
    </source>
</evidence>
<feature type="region of interest" description="Disordered" evidence="1">
    <location>
        <begin position="82"/>
        <end position="112"/>
    </location>
</feature>
<evidence type="ECO:0000313" key="3">
    <source>
        <dbReference type="EMBL" id="CAB4679139.1"/>
    </source>
</evidence>
<protein>
    <submittedName>
        <fullName evidence="3">Unannotated protein</fullName>
    </submittedName>
</protein>
<dbReference type="Pfam" id="PF01391">
    <property type="entry name" value="Collagen"/>
    <property type="match status" value="1"/>
</dbReference>
<name>A0A6J6MZ86_9ZZZZ</name>
<feature type="compositionally biased region" description="Low complexity" evidence="1">
    <location>
        <begin position="90"/>
        <end position="112"/>
    </location>
</feature>
<gene>
    <name evidence="3" type="ORF">UFOPK2334_01045</name>
    <name evidence="4" type="ORF">UFOPK2870_00378</name>
    <name evidence="2" type="ORF">UFOPK4179_00713</name>
    <name evidence="5" type="ORF">UFOPK4293_00873</name>
</gene>
<accession>A0A6J6MZ86</accession>
<evidence type="ECO:0000313" key="4">
    <source>
        <dbReference type="EMBL" id="CAB4756761.1"/>
    </source>
</evidence>
<dbReference type="InterPro" id="IPR008160">
    <property type="entry name" value="Collagen"/>
</dbReference>
<evidence type="ECO:0000313" key="2">
    <source>
        <dbReference type="EMBL" id="CAB4367919.1"/>
    </source>
</evidence>
<organism evidence="3">
    <name type="scientific">freshwater metagenome</name>
    <dbReference type="NCBI Taxonomy" id="449393"/>
    <lineage>
        <taxon>unclassified sequences</taxon>
        <taxon>metagenomes</taxon>
        <taxon>ecological metagenomes</taxon>
    </lineage>
</organism>